<dbReference type="Gene3D" id="1.20.120.450">
    <property type="entry name" value="dinb family like domain"/>
    <property type="match status" value="1"/>
</dbReference>
<feature type="binding site" evidence="3">
    <location>
        <position position="130"/>
    </location>
    <ligand>
        <name>a divalent metal cation</name>
        <dbReference type="ChEBI" id="CHEBI:60240"/>
    </ligand>
</feature>
<reference evidence="4 5" key="1">
    <citation type="journal article" date="2015" name="Genome Announc.">
        <title>Complete Genome Sequence of the Rhizobacterium Pseudomonas trivialis Strain IHBB745 with Multiple Plant Growth-Promoting Activities and Tolerance to Desiccation and Alkalinity.</title>
        <authorList>
            <person name="Gulati A."/>
            <person name="Swarnkar M.K."/>
            <person name="Vyas P."/>
            <person name="Rahi P."/>
            <person name="Thakur R."/>
            <person name="Thakur N."/>
            <person name="Singh A.K."/>
        </authorList>
    </citation>
    <scope>NUCLEOTIDE SEQUENCE [LARGE SCALE GENOMIC DNA]</scope>
    <source>
        <strain evidence="5">745</strain>
    </source>
</reference>
<dbReference type="RefSeq" id="WP_049708961.1">
    <property type="nucleotide sequence ID" value="NZ_CP011507.1"/>
</dbReference>
<dbReference type="EMBL" id="CP011507">
    <property type="protein sequence ID" value="AKS05225.1"/>
    <property type="molecule type" value="Genomic_DNA"/>
</dbReference>
<dbReference type="InterPro" id="IPR007837">
    <property type="entry name" value="DinB"/>
</dbReference>
<dbReference type="AlphaFoldDB" id="A0A0H5A6Q1"/>
<protein>
    <submittedName>
        <fullName evidence="4">Damage-inducible protein DinB</fullName>
    </submittedName>
</protein>
<dbReference type="PANTHER" id="PTHR37302:SF1">
    <property type="entry name" value="PROTEIN DINB"/>
    <property type="match status" value="1"/>
</dbReference>
<evidence type="ECO:0000256" key="1">
    <source>
        <dbReference type="ARBA" id="ARBA00008635"/>
    </source>
</evidence>
<comment type="similarity">
    <text evidence="1">Belongs to the DinB family.</text>
</comment>
<dbReference type="PATRIC" id="fig|200450.3.peg.750"/>
<evidence type="ECO:0000256" key="3">
    <source>
        <dbReference type="PIRSR" id="PIRSR607837-1"/>
    </source>
</evidence>
<keyword evidence="2 3" id="KW-0479">Metal-binding</keyword>
<dbReference type="Proteomes" id="UP000036608">
    <property type="component" value="Chromosome"/>
</dbReference>
<dbReference type="InterPro" id="IPR034660">
    <property type="entry name" value="DinB/YfiT-like"/>
</dbReference>
<dbReference type="PANTHER" id="PTHR37302">
    <property type="entry name" value="SLR1116 PROTEIN"/>
    <property type="match status" value="1"/>
</dbReference>
<evidence type="ECO:0000256" key="2">
    <source>
        <dbReference type="ARBA" id="ARBA00022723"/>
    </source>
</evidence>
<dbReference type="OrthoDB" id="9807509at2"/>
<reference evidence="5" key="2">
    <citation type="submission" date="2015-05" db="EMBL/GenBank/DDBJ databases">
        <authorList>
            <person name="Swarnkar M.K."/>
            <person name="Vyas P."/>
            <person name="Rahi P."/>
            <person name="Thakur R."/>
            <person name="Thakur N."/>
            <person name="Singh A.K."/>
            <person name="Gulati A."/>
        </authorList>
    </citation>
    <scope>NUCLEOTIDE SEQUENCE [LARGE SCALE GENOMIC DNA]</scope>
    <source>
        <strain evidence="5">745</strain>
    </source>
</reference>
<sequence>MSAKNLLHSLYQYKAWTEEELFKYLKASTAKAYPDEMAKAMYWLSHINIVDQLFIARLKGKPDEFDSVVTDQPQDLIQLEEQFSKANQWFVEYTEAITPAELADHVTFTFKDGKPGNMTKEQILAHVLSHGLQHRGSVATILPGEILQDHKDHFTTFLKR</sequence>
<name>A0A0H5A6Q1_9PSED</name>
<feature type="binding site" evidence="3">
    <location>
        <position position="134"/>
    </location>
    <ligand>
        <name>a divalent metal cation</name>
        <dbReference type="ChEBI" id="CHEBI:60240"/>
    </ligand>
</feature>
<evidence type="ECO:0000313" key="4">
    <source>
        <dbReference type="EMBL" id="AKS05225.1"/>
    </source>
</evidence>
<dbReference type="Pfam" id="PF05163">
    <property type="entry name" value="DinB"/>
    <property type="match status" value="1"/>
</dbReference>
<accession>A0A0H5A6Q1</accession>
<feature type="binding site" evidence="3">
    <location>
        <position position="46"/>
    </location>
    <ligand>
        <name>a divalent metal cation</name>
        <dbReference type="ChEBI" id="CHEBI:60240"/>
    </ligand>
</feature>
<evidence type="ECO:0000313" key="5">
    <source>
        <dbReference type="Proteomes" id="UP000036608"/>
    </source>
</evidence>
<dbReference type="SUPFAM" id="SSF109854">
    <property type="entry name" value="DinB/YfiT-like putative metalloenzymes"/>
    <property type="match status" value="1"/>
</dbReference>
<dbReference type="GO" id="GO:0046872">
    <property type="term" value="F:metal ion binding"/>
    <property type="evidence" value="ECO:0007669"/>
    <property type="project" value="UniProtKB-KW"/>
</dbReference>
<dbReference type="KEGG" id="ptv:AA957_03545"/>
<organism evidence="4 5">
    <name type="scientific">Pseudomonas trivialis</name>
    <dbReference type="NCBI Taxonomy" id="200450"/>
    <lineage>
        <taxon>Bacteria</taxon>
        <taxon>Pseudomonadati</taxon>
        <taxon>Pseudomonadota</taxon>
        <taxon>Gammaproteobacteria</taxon>
        <taxon>Pseudomonadales</taxon>
        <taxon>Pseudomonadaceae</taxon>
        <taxon>Pseudomonas</taxon>
    </lineage>
</organism>
<gene>
    <name evidence="4" type="ORF">AA957_03545</name>
</gene>
<proteinExistence type="inferred from homology"/>